<evidence type="ECO:0000256" key="4">
    <source>
        <dbReference type="PIRSR" id="PIRSR006806-1"/>
    </source>
</evidence>
<dbReference type="GO" id="GO:0005524">
    <property type="term" value="F:ATP binding"/>
    <property type="evidence" value="ECO:0007669"/>
    <property type="project" value="UniProtKB-KW"/>
</dbReference>
<dbReference type="Gene3D" id="3.40.50.10420">
    <property type="entry name" value="NagB/RpiA/CoA transferase-like"/>
    <property type="match status" value="1"/>
</dbReference>
<keyword evidence="2 4" id="KW-0547">Nucleotide-binding</keyword>
<dbReference type="RefSeq" id="WP_307903736.1">
    <property type="nucleotide sequence ID" value="NZ_AP027059.1"/>
</dbReference>
<feature type="binding site" evidence="4">
    <location>
        <position position="48"/>
    </location>
    <ligand>
        <name>substrate</name>
    </ligand>
</feature>
<evidence type="ECO:0000256" key="2">
    <source>
        <dbReference type="ARBA" id="ARBA00022741"/>
    </source>
</evidence>
<dbReference type="InterPro" id="IPR037171">
    <property type="entry name" value="NagB/RpiA_transferase-like"/>
</dbReference>
<dbReference type="KEGG" id="haby:HLVA_14560"/>
<dbReference type="Pfam" id="PF01812">
    <property type="entry name" value="5-FTHF_cyc-lig"/>
    <property type="match status" value="1"/>
</dbReference>
<comment type="catalytic activity">
    <reaction evidence="5">
        <text>(6S)-5-formyl-5,6,7,8-tetrahydrofolate + ATP = (6R)-5,10-methenyltetrahydrofolate + ADP + phosphate</text>
        <dbReference type="Rhea" id="RHEA:10488"/>
        <dbReference type="ChEBI" id="CHEBI:30616"/>
        <dbReference type="ChEBI" id="CHEBI:43474"/>
        <dbReference type="ChEBI" id="CHEBI:57455"/>
        <dbReference type="ChEBI" id="CHEBI:57457"/>
        <dbReference type="ChEBI" id="CHEBI:456216"/>
        <dbReference type="EC" id="6.3.3.2"/>
    </reaction>
</comment>
<dbReference type="GO" id="GO:0035999">
    <property type="term" value="P:tetrahydrofolate interconversion"/>
    <property type="evidence" value="ECO:0007669"/>
    <property type="project" value="TreeGrafter"/>
</dbReference>
<evidence type="ECO:0000256" key="3">
    <source>
        <dbReference type="ARBA" id="ARBA00022840"/>
    </source>
</evidence>
<evidence type="ECO:0000313" key="7">
    <source>
        <dbReference type="Proteomes" id="UP001321582"/>
    </source>
</evidence>
<feature type="binding site" evidence="4">
    <location>
        <begin position="128"/>
        <end position="136"/>
    </location>
    <ligand>
        <name>ATP</name>
        <dbReference type="ChEBI" id="CHEBI:30616"/>
    </ligand>
</feature>
<feature type="binding site" evidence="4">
    <location>
        <position position="53"/>
    </location>
    <ligand>
        <name>substrate</name>
    </ligand>
</feature>
<keyword evidence="5" id="KW-0479">Metal-binding</keyword>
<organism evidence="6 7">
    <name type="scientific">Haliovirga abyssi</name>
    <dbReference type="NCBI Taxonomy" id="2996794"/>
    <lineage>
        <taxon>Bacteria</taxon>
        <taxon>Fusobacteriati</taxon>
        <taxon>Fusobacteriota</taxon>
        <taxon>Fusobacteriia</taxon>
        <taxon>Fusobacteriales</taxon>
        <taxon>Haliovirgaceae</taxon>
        <taxon>Haliovirga</taxon>
    </lineage>
</organism>
<dbReference type="EMBL" id="AP027059">
    <property type="protein sequence ID" value="BDU50887.1"/>
    <property type="molecule type" value="Genomic_DNA"/>
</dbReference>
<dbReference type="GO" id="GO:0046872">
    <property type="term" value="F:metal ion binding"/>
    <property type="evidence" value="ECO:0007669"/>
    <property type="project" value="UniProtKB-KW"/>
</dbReference>
<dbReference type="Proteomes" id="UP001321582">
    <property type="component" value="Chromosome"/>
</dbReference>
<dbReference type="PANTHER" id="PTHR23407">
    <property type="entry name" value="ATPASE INHIBITOR/5-FORMYLTETRAHYDROFOLATE CYCLO-LIGASE"/>
    <property type="match status" value="1"/>
</dbReference>
<evidence type="ECO:0000256" key="1">
    <source>
        <dbReference type="ARBA" id="ARBA00010638"/>
    </source>
</evidence>
<proteinExistence type="inferred from homology"/>
<comment type="cofactor">
    <cofactor evidence="5">
        <name>Mg(2+)</name>
        <dbReference type="ChEBI" id="CHEBI:18420"/>
    </cofactor>
</comment>
<dbReference type="AlphaFoldDB" id="A0AAU9DHA3"/>
<reference evidence="6 7" key="1">
    <citation type="submission" date="2022-11" db="EMBL/GenBank/DDBJ databases">
        <title>Haliovirga abyssi gen. nov., sp. nov., a mesophilic fermentative bacterium isolated from the Iheya North hydrothermal field and the proposal of Haliovirgaceae fam. nov.</title>
        <authorList>
            <person name="Miyazaki U."/>
            <person name="Tame A."/>
            <person name="Miyazaki J."/>
            <person name="Takai K."/>
            <person name="Sawayama S."/>
            <person name="Kitajima M."/>
            <person name="Okamoto A."/>
            <person name="Nakagawa S."/>
        </authorList>
    </citation>
    <scope>NUCLEOTIDE SEQUENCE [LARGE SCALE GENOMIC DNA]</scope>
    <source>
        <strain evidence="6 7">IC12</strain>
    </source>
</reference>
<dbReference type="InterPro" id="IPR002698">
    <property type="entry name" value="FTHF_cligase"/>
</dbReference>
<dbReference type="PIRSF" id="PIRSF006806">
    <property type="entry name" value="FTHF_cligase"/>
    <property type="match status" value="1"/>
</dbReference>
<sequence length="175" mass="20650">MKNILRKELLKNRRNLKFEYVTKYSKELFENFIKTKEYKNSKIIMSYMSIKNEVDTKWFNEAIIKNGKKLVLPIIDNNDEIQPILVKKLSKMKVGKYNILEPIGDVIEKQKIDLIIVPGVGFDKSYNRIGFGKGYYDKFLKNYKGIKVGVAYDFQIVDKIDADEYDVKMDMILHF</sequence>
<feature type="binding site" evidence="4">
    <location>
        <begin position="2"/>
        <end position="6"/>
    </location>
    <ligand>
        <name>ATP</name>
        <dbReference type="ChEBI" id="CHEBI:30616"/>
    </ligand>
</feature>
<dbReference type="NCBIfam" id="TIGR02727">
    <property type="entry name" value="MTHFS_bact"/>
    <property type="match status" value="1"/>
</dbReference>
<keyword evidence="5" id="KW-0460">Magnesium</keyword>
<dbReference type="EC" id="6.3.3.2" evidence="5"/>
<protein>
    <recommendedName>
        <fullName evidence="5">5-formyltetrahydrofolate cyclo-ligase</fullName>
        <ecNumber evidence="5">6.3.3.2</ecNumber>
    </recommendedName>
</protein>
<comment type="similarity">
    <text evidence="1 5">Belongs to the 5-formyltetrahydrofolate cyclo-ligase family.</text>
</comment>
<gene>
    <name evidence="6" type="ORF">HLVA_14560</name>
</gene>
<keyword evidence="3 4" id="KW-0067">ATP-binding</keyword>
<dbReference type="PANTHER" id="PTHR23407:SF1">
    <property type="entry name" value="5-FORMYLTETRAHYDROFOLATE CYCLO-LIGASE"/>
    <property type="match status" value="1"/>
</dbReference>
<dbReference type="SUPFAM" id="SSF100950">
    <property type="entry name" value="NagB/RpiA/CoA transferase-like"/>
    <property type="match status" value="1"/>
</dbReference>
<dbReference type="GO" id="GO:0009396">
    <property type="term" value="P:folic acid-containing compound biosynthetic process"/>
    <property type="evidence" value="ECO:0007669"/>
    <property type="project" value="TreeGrafter"/>
</dbReference>
<keyword evidence="7" id="KW-1185">Reference proteome</keyword>
<dbReference type="InterPro" id="IPR024185">
    <property type="entry name" value="FTHF_cligase-like_sf"/>
</dbReference>
<evidence type="ECO:0000256" key="5">
    <source>
        <dbReference type="RuleBase" id="RU361279"/>
    </source>
</evidence>
<accession>A0AAU9DHA3</accession>
<name>A0AAU9DHA3_9FUSO</name>
<evidence type="ECO:0000313" key="6">
    <source>
        <dbReference type="EMBL" id="BDU50887.1"/>
    </source>
</evidence>
<dbReference type="GO" id="GO:0030272">
    <property type="term" value="F:5-formyltetrahydrofolate cyclo-ligase activity"/>
    <property type="evidence" value="ECO:0007669"/>
    <property type="project" value="UniProtKB-EC"/>
</dbReference>